<feature type="domain" description="Clip" evidence="11">
    <location>
        <begin position="28"/>
        <end position="79"/>
    </location>
</feature>
<comment type="subcellular location">
    <subcellularLocation>
        <location evidence="9">Secreted</location>
    </subcellularLocation>
</comment>
<evidence type="ECO:0000256" key="2">
    <source>
        <dbReference type="ARBA" id="ARBA00022729"/>
    </source>
</evidence>
<dbReference type="SMART" id="SM00020">
    <property type="entry name" value="Tryp_SPc"/>
    <property type="match status" value="1"/>
</dbReference>
<evidence type="ECO:0000313" key="12">
    <source>
        <dbReference type="EMBL" id="KAJ3647410.1"/>
    </source>
</evidence>
<dbReference type="EC" id="3.4.21.-" evidence="8"/>
<keyword evidence="13" id="KW-1185">Reference proteome</keyword>
<feature type="chain" id="PRO_5041487085" description="CLIP domain-containing serine protease" evidence="9">
    <location>
        <begin position="19"/>
        <end position="366"/>
    </location>
</feature>
<dbReference type="Pfam" id="PF12032">
    <property type="entry name" value="CLIP"/>
    <property type="match status" value="1"/>
</dbReference>
<dbReference type="CDD" id="cd00190">
    <property type="entry name" value="Tryp_SPc"/>
    <property type="match status" value="1"/>
</dbReference>
<evidence type="ECO:0000256" key="6">
    <source>
        <dbReference type="ARBA" id="ARBA00023180"/>
    </source>
</evidence>
<feature type="domain" description="Peptidase S1" evidence="10">
    <location>
        <begin position="116"/>
        <end position="365"/>
    </location>
</feature>
<dbReference type="PRINTS" id="PR00722">
    <property type="entry name" value="CHYMOTRYPSIN"/>
</dbReference>
<feature type="signal peptide" evidence="9">
    <location>
        <begin position="1"/>
        <end position="18"/>
    </location>
</feature>
<dbReference type="SMART" id="SM00680">
    <property type="entry name" value="CLIP"/>
    <property type="match status" value="1"/>
</dbReference>
<keyword evidence="9" id="KW-0964">Secreted</keyword>
<name>A0AA38HZY2_9CUCU</name>
<comment type="caution">
    <text evidence="12">The sequence shown here is derived from an EMBL/GenBank/DDBJ whole genome shotgun (WGS) entry which is preliminary data.</text>
</comment>
<dbReference type="InterPro" id="IPR009003">
    <property type="entry name" value="Peptidase_S1_PA"/>
</dbReference>
<evidence type="ECO:0000256" key="3">
    <source>
        <dbReference type="ARBA" id="ARBA00022801"/>
    </source>
</evidence>
<keyword evidence="6" id="KW-0325">Glycoprotein</keyword>
<dbReference type="PROSITE" id="PS51888">
    <property type="entry name" value="CLIP"/>
    <property type="match status" value="1"/>
</dbReference>
<dbReference type="InterPro" id="IPR043504">
    <property type="entry name" value="Peptidase_S1_PA_chymotrypsin"/>
</dbReference>
<accession>A0AA38HZY2</accession>
<evidence type="ECO:0000256" key="5">
    <source>
        <dbReference type="ARBA" id="ARBA00023157"/>
    </source>
</evidence>
<evidence type="ECO:0000256" key="9">
    <source>
        <dbReference type="RuleBase" id="RU366078"/>
    </source>
</evidence>
<dbReference type="EMBL" id="JALNTZ010000006">
    <property type="protein sequence ID" value="KAJ3647410.1"/>
    <property type="molecule type" value="Genomic_DNA"/>
</dbReference>
<dbReference type="InterPro" id="IPR033116">
    <property type="entry name" value="TRYPSIN_SER"/>
</dbReference>
<evidence type="ECO:0000256" key="1">
    <source>
        <dbReference type="ARBA" id="ARBA00022670"/>
    </source>
</evidence>
<dbReference type="GO" id="GO:0006508">
    <property type="term" value="P:proteolysis"/>
    <property type="evidence" value="ECO:0007669"/>
    <property type="project" value="UniProtKB-KW"/>
</dbReference>
<dbReference type="InterPro" id="IPR001254">
    <property type="entry name" value="Trypsin_dom"/>
</dbReference>
<dbReference type="Proteomes" id="UP001168821">
    <property type="component" value="Unassembled WGS sequence"/>
</dbReference>
<keyword evidence="4 8" id="KW-0720">Serine protease</keyword>
<dbReference type="SUPFAM" id="SSF50494">
    <property type="entry name" value="Trypsin-like serine proteases"/>
    <property type="match status" value="1"/>
</dbReference>
<dbReference type="PROSITE" id="PS00135">
    <property type="entry name" value="TRYPSIN_SER"/>
    <property type="match status" value="1"/>
</dbReference>
<keyword evidence="2 9" id="KW-0732">Signal</keyword>
<comment type="similarity">
    <text evidence="7 9">Belongs to the peptidase S1 family. CLIP subfamily.</text>
</comment>
<gene>
    <name evidence="12" type="ORF">Zmor_019289</name>
</gene>
<dbReference type="Gene3D" id="2.40.10.10">
    <property type="entry name" value="Trypsin-like serine proteases"/>
    <property type="match status" value="2"/>
</dbReference>
<dbReference type="FunFam" id="2.40.10.10:FF:000028">
    <property type="entry name" value="Serine protease easter"/>
    <property type="match status" value="1"/>
</dbReference>
<evidence type="ECO:0000256" key="4">
    <source>
        <dbReference type="ARBA" id="ARBA00022825"/>
    </source>
</evidence>
<proteinExistence type="inferred from homology"/>
<dbReference type="Pfam" id="PF00089">
    <property type="entry name" value="Trypsin"/>
    <property type="match status" value="1"/>
</dbReference>
<evidence type="ECO:0000259" key="10">
    <source>
        <dbReference type="PROSITE" id="PS50240"/>
    </source>
</evidence>
<dbReference type="AlphaFoldDB" id="A0AA38HZY2"/>
<dbReference type="InterPro" id="IPR051487">
    <property type="entry name" value="Ser/Thr_Proteases_Immune/Dev"/>
</dbReference>
<evidence type="ECO:0000256" key="8">
    <source>
        <dbReference type="RuleBase" id="RU363034"/>
    </source>
</evidence>
<dbReference type="GO" id="GO:0005576">
    <property type="term" value="C:extracellular region"/>
    <property type="evidence" value="ECO:0007669"/>
    <property type="project" value="UniProtKB-SubCell"/>
</dbReference>
<keyword evidence="5" id="KW-1015">Disulfide bond</keyword>
<reference evidence="12" key="1">
    <citation type="journal article" date="2023" name="G3 (Bethesda)">
        <title>Whole genome assemblies of Zophobas morio and Tenebrio molitor.</title>
        <authorList>
            <person name="Kaur S."/>
            <person name="Stinson S.A."/>
            <person name="diCenzo G.C."/>
        </authorList>
    </citation>
    <scope>NUCLEOTIDE SEQUENCE</scope>
    <source>
        <strain evidence="12">QUZm001</strain>
    </source>
</reference>
<comment type="domain">
    <text evidence="9">The clip domain consists of 35-55 residues which are 'knitted' together usually by 3 conserved disulfide bonds forming a clip-like compact structure.</text>
</comment>
<dbReference type="InterPro" id="IPR018114">
    <property type="entry name" value="TRYPSIN_HIS"/>
</dbReference>
<dbReference type="InterPro" id="IPR001314">
    <property type="entry name" value="Peptidase_S1A"/>
</dbReference>
<keyword evidence="1 8" id="KW-0645">Protease</keyword>
<keyword evidence="3 8" id="KW-0378">Hydrolase</keyword>
<dbReference type="InterPro" id="IPR022700">
    <property type="entry name" value="CLIP"/>
</dbReference>
<organism evidence="12 13">
    <name type="scientific">Zophobas morio</name>
    <dbReference type="NCBI Taxonomy" id="2755281"/>
    <lineage>
        <taxon>Eukaryota</taxon>
        <taxon>Metazoa</taxon>
        <taxon>Ecdysozoa</taxon>
        <taxon>Arthropoda</taxon>
        <taxon>Hexapoda</taxon>
        <taxon>Insecta</taxon>
        <taxon>Pterygota</taxon>
        <taxon>Neoptera</taxon>
        <taxon>Endopterygota</taxon>
        <taxon>Coleoptera</taxon>
        <taxon>Polyphaga</taxon>
        <taxon>Cucujiformia</taxon>
        <taxon>Tenebrionidae</taxon>
        <taxon>Zophobas</taxon>
    </lineage>
</organism>
<dbReference type="GO" id="GO:0004252">
    <property type="term" value="F:serine-type endopeptidase activity"/>
    <property type="evidence" value="ECO:0007669"/>
    <property type="project" value="UniProtKB-UniRule"/>
</dbReference>
<evidence type="ECO:0000259" key="11">
    <source>
        <dbReference type="PROSITE" id="PS51888"/>
    </source>
</evidence>
<evidence type="ECO:0000256" key="7">
    <source>
        <dbReference type="ARBA" id="ARBA00024195"/>
    </source>
</evidence>
<dbReference type="InterPro" id="IPR038565">
    <property type="entry name" value="CLIP_sf"/>
</dbReference>
<dbReference type="Gene3D" id="3.30.1640.30">
    <property type="match status" value="1"/>
</dbReference>
<evidence type="ECO:0000313" key="13">
    <source>
        <dbReference type="Proteomes" id="UP001168821"/>
    </source>
</evidence>
<sequence length="366" mass="40189">MPLRAFIVALAFVHSVSTTAGSYQSYPPCQTPHGKYGLCKPLQDCQSLKTLADDPNPNKARFLWHSQCGFQAQEVKVCCPVLSSGDIPDYSSTFVNPGLFATPDQCTSTNYASVIIFGGNKTKLGEFPWMVALEYQKYDRKSQKTILDVKCGGVLISKRYVLTAAHCMNSKLVSVRLGEHNLKTNPDCDRYGMCAPKYIGVPIEKQIIFKTYQKSPEKYHDIALLRLQHEVAYSDFVKPICLPTTVSDLYYSFIGEEPVVAGWGFTEKGYYSDAQLKVEVPVQNLTVCSYGSDEGVLCAGGESGKGSCFGDSGGPLMVSRGVENGGSWYVVGIVSGGSDPCALDYEPGTYTRVSKYMTWIEDNMKP</sequence>
<protein>
    <recommendedName>
        <fullName evidence="9">CLIP domain-containing serine protease</fullName>
        <ecNumber evidence="8">3.4.21.-</ecNumber>
    </recommendedName>
</protein>
<dbReference type="PROSITE" id="PS00134">
    <property type="entry name" value="TRYPSIN_HIS"/>
    <property type="match status" value="1"/>
</dbReference>
<dbReference type="PROSITE" id="PS50240">
    <property type="entry name" value="TRYPSIN_DOM"/>
    <property type="match status" value="1"/>
</dbReference>
<dbReference type="PANTHER" id="PTHR24256">
    <property type="entry name" value="TRYPTASE-RELATED"/>
    <property type="match status" value="1"/>
</dbReference>